<gene>
    <name evidence="1" type="ORF">KIN20_019013</name>
</gene>
<proteinExistence type="predicted"/>
<keyword evidence="2" id="KW-1185">Reference proteome</keyword>
<name>A0AAD5QSI7_PARTN</name>
<sequence length="71" mass="7962">MDKIRKISITVGNEFLCLRMCFLMDTSSLANRQTSRGKASNDTRPTTERTAIALNKHTNYGTSVMNSPPRL</sequence>
<evidence type="ECO:0000313" key="1">
    <source>
        <dbReference type="EMBL" id="KAJ1360115.1"/>
    </source>
</evidence>
<dbReference type="EMBL" id="JAHQIW010003777">
    <property type="protein sequence ID" value="KAJ1360115.1"/>
    <property type="molecule type" value="Genomic_DNA"/>
</dbReference>
<comment type="caution">
    <text evidence="1">The sequence shown here is derived from an EMBL/GenBank/DDBJ whole genome shotgun (WGS) entry which is preliminary data.</text>
</comment>
<dbReference type="Proteomes" id="UP001196413">
    <property type="component" value="Unassembled WGS sequence"/>
</dbReference>
<protein>
    <submittedName>
        <fullName evidence="1">Uncharacterized protein</fullName>
    </submittedName>
</protein>
<dbReference type="AlphaFoldDB" id="A0AAD5QSI7"/>
<evidence type="ECO:0000313" key="2">
    <source>
        <dbReference type="Proteomes" id="UP001196413"/>
    </source>
</evidence>
<reference evidence="1" key="1">
    <citation type="submission" date="2021-06" db="EMBL/GenBank/DDBJ databases">
        <title>Parelaphostrongylus tenuis whole genome reference sequence.</title>
        <authorList>
            <person name="Garwood T.J."/>
            <person name="Larsen P.A."/>
            <person name="Fountain-Jones N.M."/>
            <person name="Garbe J.R."/>
            <person name="Macchietto M.G."/>
            <person name="Kania S.A."/>
            <person name="Gerhold R.W."/>
            <person name="Richards J.E."/>
            <person name="Wolf T.M."/>
        </authorList>
    </citation>
    <scope>NUCLEOTIDE SEQUENCE</scope>
    <source>
        <strain evidence="1">MNPRO001-30</strain>
        <tissue evidence="1">Meninges</tissue>
    </source>
</reference>
<organism evidence="1 2">
    <name type="scientific">Parelaphostrongylus tenuis</name>
    <name type="common">Meningeal worm</name>
    <dbReference type="NCBI Taxonomy" id="148309"/>
    <lineage>
        <taxon>Eukaryota</taxon>
        <taxon>Metazoa</taxon>
        <taxon>Ecdysozoa</taxon>
        <taxon>Nematoda</taxon>
        <taxon>Chromadorea</taxon>
        <taxon>Rhabditida</taxon>
        <taxon>Rhabditina</taxon>
        <taxon>Rhabditomorpha</taxon>
        <taxon>Strongyloidea</taxon>
        <taxon>Metastrongylidae</taxon>
        <taxon>Parelaphostrongylus</taxon>
    </lineage>
</organism>
<accession>A0AAD5QSI7</accession>